<gene>
    <name evidence="1" type="ORF">ACFOGP_17025</name>
</gene>
<name>A0ABV7GW41_9RHOB</name>
<organism evidence="1 2">
    <name type="scientific">Psychromarinibacter halotolerans</name>
    <dbReference type="NCBI Taxonomy" id="1775175"/>
    <lineage>
        <taxon>Bacteria</taxon>
        <taxon>Pseudomonadati</taxon>
        <taxon>Pseudomonadota</taxon>
        <taxon>Alphaproteobacteria</taxon>
        <taxon>Rhodobacterales</taxon>
        <taxon>Paracoccaceae</taxon>
        <taxon>Psychromarinibacter</taxon>
    </lineage>
</organism>
<dbReference type="InterPro" id="IPR038084">
    <property type="entry name" value="PduO/GlcC-like_sf"/>
</dbReference>
<comment type="caution">
    <text evidence="1">The sequence shown here is derived from an EMBL/GenBank/DDBJ whole genome shotgun (WGS) entry which is preliminary data.</text>
</comment>
<evidence type="ECO:0000313" key="2">
    <source>
        <dbReference type="Proteomes" id="UP001595632"/>
    </source>
</evidence>
<dbReference type="Proteomes" id="UP001595632">
    <property type="component" value="Unassembled WGS sequence"/>
</dbReference>
<dbReference type="Pfam" id="PF03928">
    <property type="entry name" value="HbpS-like"/>
    <property type="match status" value="1"/>
</dbReference>
<dbReference type="RefSeq" id="WP_275633860.1">
    <property type="nucleotide sequence ID" value="NZ_JARGYD010000006.1"/>
</dbReference>
<keyword evidence="2" id="KW-1185">Reference proteome</keyword>
<reference evidence="2" key="1">
    <citation type="journal article" date="2019" name="Int. J. Syst. Evol. Microbiol.">
        <title>The Global Catalogue of Microorganisms (GCM) 10K type strain sequencing project: providing services to taxonomists for standard genome sequencing and annotation.</title>
        <authorList>
            <consortium name="The Broad Institute Genomics Platform"/>
            <consortium name="The Broad Institute Genome Sequencing Center for Infectious Disease"/>
            <person name="Wu L."/>
            <person name="Ma J."/>
        </authorList>
    </citation>
    <scope>NUCLEOTIDE SEQUENCE [LARGE SCALE GENOMIC DNA]</scope>
    <source>
        <strain evidence="2">KCTC 52366</strain>
    </source>
</reference>
<proteinExistence type="predicted"/>
<dbReference type="PANTHER" id="PTHR34309">
    <property type="entry name" value="SLR1406 PROTEIN"/>
    <property type="match status" value="1"/>
</dbReference>
<dbReference type="SUPFAM" id="SSF143744">
    <property type="entry name" value="GlcG-like"/>
    <property type="match status" value="1"/>
</dbReference>
<dbReference type="InterPro" id="IPR052517">
    <property type="entry name" value="GlcG_carb_metab_protein"/>
</dbReference>
<dbReference type="EMBL" id="JBHRTB010000010">
    <property type="protein sequence ID" value="MFC3144430.1"/>
    <property type="molecule type" value="Genomic_DNA"/>
</dbReference>
<dbReference type="PANTHER" id="PTHR34309:SF10">
    <property type="entry name" value="SLR1406 PROTEIN"/>
    <property type="match status" value="1"/>
</dbReference>
<protein>
    <submittedName>
        <fullName evidence="1">Heme-binding protein</fullName>
    </submittedName>
</protein>
<dbReference type="Gene3D" id="3.30.450.150">
    <property type="entry name" value="Haem-degrading domain"/>
    <property type="match status" value="1"/>
</dbReference>
<sequence>MVHPVSTSLGLDTAETIASEALTHRKAQGFLPLTVVVLDAGGHIVTAKREDGSGIVRMDVALAKAWGAVGMGLNARTIGERLGGNPGFLGGIVAASGGRVAPNHGGVLILDDGGTVIGAVGISGDTGENDELCARAGIAKAGLTAAD</sequence>
<evidence type="ECO:0000313" key="1">
    <source>
        <dbReference type="EMBL" id="MFC3144430.1"/>
    </source>
</evidence>
<accession>A0ABV7GW41</accession>
<dbReference type="InterPro" id="IPR005624">
    <property type="entry name" value="PduO/GlcC-like"/>
</dbReference>